<keyword evidence="5" id="KW-0539">Nucleus</keyword>
<feature type="compositionally biased region" description="Acidic residues" evidence="6">
    <location>
        <begin position="672"/>
        <end position="681"/>
    </location>
</feature>
<feature type="compositionally biased region" description="Acidic residues" evidence="6">
    <location>
        <begin position="655"/>
        <end position="664"/>
    </location>
</feature>
<feature type="region of interest" description="Disordered" evidence="6">
    <location>
        <begin position="423"/>
        <end position="507"/>
    </location>
</feature>
<comment type="subcellular location">
    <subcellularLocation>
        <location evidence="1">Nucleus</location>
    </subcellularLocation>
</comment>
<dbReference type="GO" id="GO:0000228">
    <property type="term" value="C:nuclear chromosome"/>
    <property type="evidence" value="ECO:0007669"/>
    <property type="project" value="InterPro"/>
</dbReference>
<feature type="compositionally biased region" description="Low complexity" evidence="6">
    <location>
        <begin position="56"/>
        <end position="82"/>
    </location>
</feature>
<feature type="compositionally biased region" description="Basic and acidic residues" evidence="6">
    <location>
        <begin position="682"/>
        <end position="699"/>
    </location>
</feature>
<feature type="compositionally biased region" description="Acidic residues" evidence="6">
    <location>
        <begin position="700"/>
        <end position="719"/>
    </location>
</feature>
<proteinExistence type="inferred from homology"/>
<dbReference type="EMBL" id="LN483326">
    <property type="protein sequence ID" value="CDZ98243.1"/>
    <property type="molecule type" value="Genomic_DNA"/>
</dbReference>
<evidence type="ECO:0000256" key="3">
    <source>
        <dbReference type="ARBA" id="ARBA00023015"/>
    </source>
</evidence>
<feature type="region of interest" description="Disordered" evidence="6">
    <location>
        <begin position="29"/>
        <end position="295"/>
    </location>
</feature>
<protein>
    <submittedName>
        <fullName evidence="7">SWI-SNF chromatin remodeling complex, Snf5 subunit</fullName>
    </submittedName>
</protein>
<evidence type="ECO:0000256" key="1">
    <source>
        <dbReference type="ARBA" id="ARBA00004123"/>
    </source>
</evidence>
<keyword evidence="3" id="KW-0805">Transcription regulation</keyword>
<reference evidence="7" key="1">
    <citation type="submission" date="2014-08" db="EMBL/GenBank/DDBJ databases">
        <authorList>
            <person name="Sharma Rahul"/>
            <person name="Thines Marco"/>
        </authorList>
    </citation>
    <scope>NUCLEOTIDE SEQUENCE</scope>
</reference>
<feature type="compositionally biased region" description="Polar residues" evidence="6">
    <location>
        <begin position="423"/>
        <end position="433"/>
    </location>
</feature>
<feature type="region of interest" description="Disordered" evidence="6">
    <location>
        <begin position="655"/>
        <end position="719"/>
    </location>
</feature>
<dbReference type="PANTHER" id="PTHR10019">
    <property type="entry name" value="SNF5"/>
    <property type="match status" value="1"/>
</dbReference>
<evidence type="ECO:0000313" key="7">
    <source>
        <dbReference type="EMBL" id="CDZ98243.1"/>
    </source>
</evidence>
<feature type="compositionally biased region" description="Polar residues" evidence="6">
    <location>
        <begin position="196"/>
        <end position="215"/>
    </location>
</feature>
<organism evidence="7">
    <name type="scientific">Phaffia rhodozyma</name>
    <name type="common">Yeast</name>
    <name type="synonym">Xanthophyllomyces dendrorhous</name>
    <dbReference type="NCBI Taxonomy" id="264483"/>
    <lineage>
        <taxon>Eukaryota</taxon>
        <taxon>Fungi</taxon>
        <taxon>Dikarya</taxon>
        <taxon>Basidiomycota</taxon>
        <taxon>Agaricomycotina</taxon>
        <taxon>Tremellomycetes</taxon>
        <taxon>Cystofilobasidiales</taxon>
        <taxon>Mrakiaceae</taxon>
        <taxon>Phaffia</taxon>
    </lineage>
</organism>
<dbReference type="GO" id="GO:0006338">
    <property type="term" value="P:chromatin remodeling"/>
    <property type="evidence" value="ECO:0007669"/>
    <property type="project" value="InterPro"/>
</dbReference>
<dbReference type="InterPro" id="IPR006939">
    <property type="entry name" value="SNF5"/>
</dbReference>
<keyword evidence="4" id="KW-0804">Transcription</keyword>
<evidence type="ECO:0000256" key="6">
    <source>
        <dbReference type="SAM" id="MobiDB-lite"/>
    </source>
</evidence>
<dbReference type="AlphaFoldDB" id="A0A0F7SKS2"/>
<accession>A0A0F7SKS2</accession>
<dbReference type="Pfam" id="PF04855">
    <property type="entry name" value="SNF5"/>
    <property type="match status" value="1"/>
</dbReference>
<feature type="compositionally biased region" description="Basic and acidic residues" evidence="6">
    <location>
        <begin position="490"/>
        <end position="500"/>
    </location>
</feature>
<comment type="similarity">
    <text evidence="2">Belongs to the SNF5 family.</text>
</comment>
<name>A0A0F7SKS2_PHARH</name>
<feature type="compositionally biased region" description="Polar residues" evidence="6">
    <location>
        <begin position="30"/>
        <end position="55"/>
    </location>
</feature>
<evidence type="ECO:0000256" key="2">
    <source>
        <dbReference type="ARBA" id="ARBA00010239"/>
    </source>
</evidence>
<sequence length="903" mass="98304">MAGPPLSEPVDQSVVAQLLQDLSRKMPPSELNSVLSQIPSSVQPFHPTGSSSMNPASAQASSVQRSASQSLEGALQGLQQLHGGLGLGIPPPASHPYQVNQHVPTFRSQAPTSTPTQYQLPPQTNAYPASKSAQYARPPNSFSYANSSTQHHPYSHPPPPAPPGSYATGYGQPRQPQPSYNQAVSGAPSFRPQHASPAQSYNPTHSSSIQYNPQSDRPLPPSSKQSPSAGQHRPVGKRMMPVPQPTVPVRRGPGRPPGPSKPKDTSALTTAAAKSLPSPNMAVAKHTTSSATPTQAAQFIPKPAAQYLPPAHVLPPPYIPPSQTNPFRLYQHPAPPSLPLIGPAAAAATLSELSTLSSATEDEVMTAPSFTSSGEPGVPSPAYPLFAPAATNRQRNAQATFTSYASRLRTGVSVLMQPILNQVGTATPGTTSPFPGLDRGGRRRGPVNYAELNDGKSDEEEDVDGTDGGPGRPKRLKRGDSGTSVTGKPTKRELEREEPRTYLGMRPPADKISLRTAIKTKHLYFDDDKLGEAAKAKEVLIPIRVDVDTDTHRIRDCFTWNLKESLLTPEQFARIFCQDIDLPIVPHAESIATQIRAQLDEFSDIAEVDVTYDESIHLAGVSQHGQQSSEGEKPMNQPKFVSIMNDVDDEQIDAEELDGVDETQDITGVVVEGDEDEANGEEDTRDKKESEGEDEKKEEELEVEEVREEEEEDIDESQAESDCRIIVNLDVQISTLTLRDRIEWDLSSTLTPEHFAQTLVSDLGLPHESIPLISHAIHEELLRHKKDCLEWGFLGPGWSLHAKDRERARGGLGGGTILGGFGPNGGPKGLKGAWRGWDEAEEFQPILSEVSLEEIERKEFERERAIRRMRRETAKFTQDLSRSLGIFGNLYTLRLILMFSCLS</sequence>
<evidence type="ECO:0000256" key="5">
    <source>
        <dbReference type="ARBA" id="ARBA00023242"/>
    </source>
</evidence>
<feature type="compositionally biased region" description="Low complexity" evidence="6">
    <location>
        <begin position="265"/>
        <end position="276"/>
    </location>
</feature>
<evidence type="ECO:0000256" key="4">
    <source>
        <dbReference type="ARBA" id="ARBA00023163"/>
    </source>
</evidence>
<feature type="compositionally biased region" description="Polar residues" evidence="6">
    <location>
        <begin position="97"/>
        <end position="133"/>
    </location>
</feature>